<dbReference type="EMBL" id="FONG01000036">
    <property type="protein sequence ID" value="SFF90916.1"/>
    <property type="molecule type" value="Genomic_DNA"/>
</dbReference>
<protein>
    <submittedName>
        <fullName evidence="1">Uncharacterized protein</fullName>
    </submittedName>
</protein>
<keyword evidence="2" id="KW-1185">Reference proteome</keyword>
<proteinExistence type="predicted"/>
<dbReference type="AlphaFoldDB" id="A0A1I2MNG5"/>
<dbReference type="RefSeq" id="WP_093717755.1">
    <property type="nucleotide sequence ID" value="NZ_FONG01000036.1"/>
</dbReference>
<organism evidence="1 2">
    <name type="scientific">Actinacidiphila alni</name>
    <dbReference type="NCBI Taxonomy" id="380248"/>
    <lineage>
        <taxon>Bacteria</taxon>
        <taxon>Bacillati</taxon>
        <taxon>Actinomycetota</taxon>
        <taxon>Actinomycetes</taxon>
        <taxon>Kitasatosporales</taxon>
        <taxon>Streptomycetaceae</taxon>
        <taxon>Actinacidiphila</taxon>
    </lineage>
</organism>
<dbReference type="OrthoDB" id="3873123at2"/>
<evidence type="ECO:0000313" key="1">
    <source>
        <dbReference type="EMBL" id="SFF90916.1"/>
    </source>
</evidence>
<gene>
    <name evidence="1" type="ORF">SAMN05216251_13617</name>
</gene>
<accession>A0A1I2MNG5</accession>
<dbReference type="Proteomes" id="UP000199323">
    <property type="component" value="Unassembled WGS sequence"/>
</dbReference>
<name>A0A1I2MNG5_9ACTN</name>
<evidence type="ECO:0000313" key="2">
    <source>
        <dbReference type="Proteomes" id="UP000199323"/>
    </source>
</evidence>
<sequence length="283" mass="30448">MDESLSFESLFEGSKKAAHRAMEDHGHGEYDWFALHAGVSIERLAKATLYKMNPLYIAGGKVQIVTGQKKFTVHTISMSEALARLAQLGIGKVTPSLRLLIDLRNGTVHTSSGDEAKSHIPTFAKAISAMLRHLGISEDDFWGRLTSTVNLAVDEQRSEVERDVQLRIKQAQHRLDDRLAGLPLPDEIRSPNLAGFTFAFGTGSPDGDGEVVSVSGDPGCPACGRQAQVMVERSAAAGGPVAVALICPWCNLRLNSPEEIGASGVDMSISLEVADDVLHGDYE</sequence>
<reference evidence="1 2" key="1">
    <citation type="submission" date="2016-10" db="EMBL/GenBank/DDBJ databases">
        <authorList>
            <person name="de Groot N.N."/>
        </authorList>
    </citation>
    <scope>NUCLEOTIDE SEQUENCE [LARGE SCALE GENOMIC DNA]</scope>
    <source>
        <strain evidence="1 2">CGMCC 4.3510</strain>
    </source>
</reference>